<sequence length="123" mass="13167">MCVVVVAGALSGPDIPSTEGSEPKEKEKKKKGKSGKSCPEPPRHACLGMAFLVLDPKAFSEGFEGRVTALLSTLRCAEPVDPSRPVRVPGDFSKKFSEYCDCRGGIPYLKHHRAAMASASPLH</sequence>
<feature type="region of interest" description="Disordered" evidence="3">
    <location>
        <begin position="11"/>
        <end position="42"/>
    </location>
</feature>
<organism evidence="4">
    <name type="scientific">Locusta migratoria migratoria</name>
    <name type="common">Asiatic migratory locust</name>
    <dbReference type="NCBI Taxonomy" id="238695"/>
    <lineage>
        <taxon>Eukaryota</taxon>
        <taxon>Metazoa</taxon>
        <taxon>Ecdysozoa</taxon>
        <taxon>Arthropoda</taxon>
        <taxon>Hexapoda</taxon>
        <taxon>Insecta</taxon>
        <taxon>Pterygota</taxon>
        <taxon>Neoptera</taxon>
        <taxon>Polyneoptera</taxon>
        <taxon>Orthoptera</taxon>
        <taxon>Caelifera</taxon>
        <taxon>Acrididea</taxon>
        <taxon>Acridomorpha</taxon>
        <taxon>Acridoidea</taxon>
        <taxon>Acrididae</taxon>
        <taxon>Oedipodinae</taxon>
        <taxon>Locusta</taxon>
    </lineage>
</organism>
<dbReference type="EMBL" id="MK577490">
    <property type="protein sequence ID" value="QGW35750.1"/>
    <property type="molecule type" value="mRNA"/>
</dbReference>
<keyword evidence="2" id="KW-0560">Oxidoreductase</keyword>
<dbReference type="SUPFAM" id="SSF89733">
    <property type="entry name" value="L-sulfolactate dehydrogenase-like"/>
    <property type="match status" value="1"/>
</dbReference>
<dbReference type="AlphaFoldDB" id="A0A6G5XGD4"/>
<dbReference type="GO" id="GO:0016491">
    <property type="term" value="F:oxidoreductase activity"/>
    <property type="evidence" value="ECO:0007669"/>
    <property type="project" value="UniProtKB-KW"/>
</dbReference>
<protein>
    <submittedName>
        <fullName evidence="4">2,3-diketo-L-gulonate reductase</fullName>
    </submittedName>
</protein>
<evidence type="ECO:0000256" key="3">
    <source>
        <dbReference type="SAM" id="MobiDB-lite"/>
    </source>
</evidence>
<accession>A0A6G5XGD4</accession>
<dbReference type="PANTHER" id="PTHR11091">
    <property type="entry name" value="OXIDOREDUCTASE-RELATED"/>
    <property type="match status" value="1"/>
</dbReference>
<dbReference type="InterPro" id="IPR043143">
    <property type="entry name" value="Mal/L-sulf/L-lact_DH-like_NADP"/>
</dbReference>
<proteinExistence type="evidence at transcript level"/>
<comment type="similarity">
    <text evidence="1">Belongs to the LDH2/MDH2 oxidoreductase family.</text>
</comment>
<evidence type="ECO:0000256" key="2">
    <source>
        <dbReference type="ARBA" id="ARBA00023002"/>
    </source>
</evidence>
<evidence type="ECO:0000313" key="4">
    <source>
        <dbReference type="EMBL" id="QGW35750.1"/>
    </source>
</evidence>
<dbReference type="InterPro" id="IPR036111">
    <property type="entry name" value="Mal/L-sulfo/L-lacto_DH-like_sf"/>
</dbReference>
<name>A0A6G5XGD4_LOCMI</name>
<dbReference type="PANTHER" id="PTHR11091:SF0">
    <property type="entry name" value="MALATE DEHYDROGENASE"/>
    <property type="match status" value="1"/>
</dbReference>
<evidence type="ECO:0000256" key="1">
    <source>
        <dbReference type="ARBA" id="ARBA00006056"/>
    </source>
</evidence>
<dbReference type="InterPro" id="IPR003767">
    <property type="entry name" value="Malate/L-lactate_DH-like"/>
</dbReference>
<dbReference type="Gene3D" id="3.30.1370.60">
    <property type="entry name" value="Hypothetical oxidoreductase yiak, domain 2"/>
    <property type="match status" value="1"/>
</dbReference>
<reference evidence="4" key="1">
    <citation type="submission" date="2019-02" db="EMBL/GenBank/DDBJ databases">
        <title>The glycerate-3-kinase induces the remolding of cell-wall structure and composition to promote the virulence of fungus (Metarhizium acridum) to locusts.</title>
        <authorList>
            <person name="Tong X."/>
        </authorList>
    </citation>
    <scope>NUCLEOTIDE SEQUENCE</scope>
</reference>